<protein>
    <submittedName>
        <fullName evidence="2">Uncharacterized protein</fullName>
    </submittedName>
</protein>
<dbReference type="Proteomes" id="UP000095746">
    <property type="component" value="Unassembled WGS sequence"/>
</dbReference>
<dbReference type="EMBL" id="CYZT01000248">
    <property type="protein sequence ID" value="CUP07095.1"/>
    <property type="molecule type" value="Genomic_DNA"/>
</dbReference>
<feature type="compositionally biased region" description="Polar residues" evidence="1">
    <location>
        <begin position="56"/>
        <end position="68"/>
    </location>
</feature>
<reference evidence="2 3" key="1">
    <citation type="submission" date="2015-09" db="EMBL/GenBank/DDBJ databases">
        <authorList>
            <consortium name="Pathogen Informatics"/>
        </authorList>
    </citation>
    <scope>NUCLEOTIDE SEQUENCE [LARGE SCALE GENOMIC DNA]</scope>
    <source>
        <strain evidence="2 3">2789STDY5608854</strain>
    </source>
</reference>
<evidence type="ECO:0000313" key="2">
    <source>
        <dbReference type="EMBL" id="CUP07095.1"/>
    </source>
</evidence>
<feature type="region of interest" description="Disordered" evidence="1">
    <location>
        <begin position="1"/>
        <end position="68"/>
    </location>
</feature>
<evidence type="ECO:0000256" key="1">
    <source>
        <dbReference type="SAM" id="MobiDB-lite"/>
    </source>
</evidence>
<organism evidence="2 3">
    <name type="scientific">Flavonifractor plautii</name>
    <name type="common">Fusobacterium plautii</name>
    <dbReference type="NCBI Taxonomy" id="292800"/>
    <lineage>
        <taxon>Bacteria</taxon>
        <taxon>Bacillati</taxon>
        <taxon>Bacillota</taxon>
        <taxon>Clostridia</taxon>
        <taxon>Eubacteriales</taxon>
        <taxon>Oscillospiraceae</taxon>
        <taxon>Flavonifractor</taxon>
    </lineage>
</organism>
<accession>A0A174KBX3</accession>
<sequence>MVGLGRPEVLPDGAATGTSAAVRMARQTGWAGQRIPTVSSPAVTTSGTTRFRRSTMVSGPGQNRSARA</sequence>
<gene>
    <name evidence="2" type="ORF">ERS852411_02634</name>
</gene>
<name>A0A174KBX3_FLAPL</name>
<dbReference type="AlphaFoldDB" id="A0A174KBX3"/>
<proteinExistence type="predicted"/>
<evidence type="ECO:0000313" key="3">
    <source>
        <dbReference type="Proteomes" id="UP000095746"/>
    </source>
</evidence>